<comment type="subcellular location">
    <subcellularLocation>
        <location evidence="1 7">Nucleus</location>
    </subcellularLocation>
</comment>
<feature type="region of interest" description="Disordered" evidence="8">
    <location>
        <begin position="320"/>
        <end position="381"/>
    </location>
</feature>
<dbReference type="PROSITE" id="PS00658">
    <property type="entry name" value="FORK_HEAD_2"/>
    <property type="match status" value="1"/>
</dbReference>
<keyword evidence="3 7" id="KW-0238">DNA-binding</keyword>
<keyword evidence="5" id="KW-0804">Transcription</keyword>
<evidence type="ECO:0000256" key="4">
    <source>
        <dbReference type="ARBA" id="ARBA00023159"/>
    </source>
</evidence>
<keyword evidence="2" id="KW-0805">Transcription regulation</keyword>
<evidence type="ECO:0000256" key="6">
    <source>
        <dbReference type="ARBA" id="ARBA00023242"/>
    </source>
</evidence>
<dbReference type="AlphaFoldDB" id="A0A6P8QT10"/>
<dbReference type="GO" id="GO:0046332">
    <property type="term" value="F:SMAD binding"/>
    <property type="evidence" value="ECO:0007669"/>
    <property type="project" value="UniProtKB-ARBA"/>
</dbReference>
<feature type="compositionally biased region" description="Low complexity" evidence="8">
    <location>
        <begin position="320"/>
        <end position="330"/>
    </location>
</feature>
<dbReference type="GeneID" id="117355778"/>
<keyword evidence="10" id="KW-1185">Reference proteome</keyword>
<feature type="compositionally biased region" description="Basic and acidic residues" evidence="8">
    <location>
        <begin position="335"/>
        <end position="346"/>
    </location>
</feature>
<feature type="DNA-binding region" description="Fork-head" evidence="7">
    <location>
        <begin position="57"/>
        <end position="156"/>
    </location>
</feature>
<dbReference type="GO" id="GO:0032444">
    <property type="term" value="C:activin responsive factor complex"/>
    <property type="evidence" value="ECO:0007669"/>
    <property type="project" value="TreeGrafter"/>
</dbReference>
<dbReference type="PROSITE" id="PS50039">
    <property type="entry name" value="FORK_HEAD_3"/>
    <property type="match status" value="1"/>
</dbReference>
<dbReference type="GO" id="GO:0000976">
    <property type="term" value="F:transcription cis-regulatory region binding"/>
    <property type="evidence" value="ECO:0007669"/>
    <property type="project" value="TreeGrafter"/>
</dbReference>
<reference evidence="11" key="1">
    <citation type="submission" date="2025-08" db="UniProtKB">
        <authorList>
            <consortium name="RefSeq"/>
        </authorList>
    </citation>
    <scope>IDENTIFICATION</scope>
</reference>
<name>A0A6P8QT10_GEOSA</name>
<evidence type="ECO:0000256" key="8">
    <source>
        <dbReference type="SAM" id="MobiDB-lite"/>
    </source>
</evidence>
<feature type="domain" description="Fork-head" evidence="9">
    <location>
        <begin position="57"/>
        <end position="156"/>
    </location>
</feature>
<organism evidence="10 11">
    <name type="scientific">Geotrypetes seraphini</name>
    <name type="common">Gaboon caecilian</name>
    <name type="synonym">Caecilia seraphini</name>
    <dbReference type="NCBI Taxonomy" id="260995"/>
    <lineage>
        <taxon>Eukaryota</taxon>
        <taxon>Metazoa</taxon>
        <taxon>Chordata</taxon>
        <taxon>Craniata</taxon>
        <taxon>Vertebrata</taxon>
        <taxon>Euteleostomi</taxon>
        <taxon>Amphibia</taxon>
        <taxon>Gymnophiona</taxon>
        <taxon>Geotrypetes</taxon>
    </lineage>
</organism>
<accession>A0A6P8QT10</accession>
<dbReference type="PANTHER" id="PTHR47316">
    <property type="entry name" value="FORKHEAD BOX PROTEIN H1"/>
    <property type="match status" value="1"/>
</dbReference>
<feature type="region of interest" description="Disordered" evidence="8">
    <location>
        <begin position="1"/>
        <end position="51"/>
    </location>
</feature>
<evidence type="ECO:0000256" key="7">
    <source>
        <dbReference type="PROSITE-ProRule" id="PRU00089"/>
    </source>
</evidence>
<evidence type="ECO:0000256" key="2">
    <source>
        <dbReference type="ARBA" id="ARBA00023015"/>
    </source>
</evidence>
<dbReference type="KEGG" id="gsh:117355778"/>
<dbReference type="FunCoup" id="A0A6P8QT10">
    <property type="interactions" value="381"/>
</dbReference>
<dbReference type="InterPro" id="IPR052327">
    <property type="entry name" value="Activin_resp_transcr_regulator"/>
</dbReference>
<evidence type="ECO:0000256" key="5">
    <source>
        <dbReference type="ARBA" id="ARBA00023163"/>
    </source>
</evidence>
<dbReference type="Proteomes" id="UP000515159">
    <property type="component" value="Chromosome 2"/>
</dbReference>
<sequence length="503" mass="55798">MEQGHGLAIADKLALDPKKERTDDAGEEEDKGPESQEEDSSKEKRKSKKKNYHRYAKPPYSYLAMIALVIQNSPEKKLKLSQILKEISTLFPFFKGDYQGWKDSIRHNLSSNDCFQKVLKDPGKPQSKGNFWMVDVTRIPPEALKLQNTSIARQSNTLFAFDLAPYILQGLKYHCEDSVGWKAGIKSPSVGSNPQSENGFRGSNGTKLHNSFMIDSLLDNLQGMSFPGKPKTPERSTQVNESLSNRSTEWCLLRNSSFQNLAPPPPPHSISSRALPVPWRPPCSAMISSSAPVDSMVYAPWGPSCSLGCSIRASMNLTSSASSSSISNTSSDDEKDCRNQRQRTEVQKQPSKYPRLDHEKGSSSSDSEDTGDFTPEPSKRVPLMPWELPTSYTKSVPPNVVAPSNLNPFFTISSMPSLPYYSYSPARYISPSYWGLIPGPPIPGQQSLQPPIFMDLDSMLQAIPPNKSVFDVWSSHPGDILHPVYFTQNLLTSNSTMNGNNPV</sequence>
<dbReference type="InterPro" id="IPR001766">
    <property type="entry name" value="Fork_head_dom"/>
</dbReference>
<gene>
    <name evidence="11" type="primary">LOC117355778</name>
</gene>
<dbReference type="SUPFAM" id="SSF46785">
    <property type="entry name" value="Winged helix' DNA-binding domain"/>
    <property type="match status" value="1"/>
</dbReference>
<feature type="compositionally biased region" description="Acidic residues" evidence="8">
    <location>
        <begin position="25"/>
        <end position="40"/>
    </location>
</feature>
<dbReference type="InterPro" id="IPR047511">
    <property type="entry name" value="FH_FOXH1"/>
</dbReference>
<dbReference type="Gene3D" id="1.10.10.10">
    <property type="entry name" value="Winged helix-like DNA-binding domain superfamily/Winged helix DNA-binding domain"/>
    <property type="match status" value="1"/>
</dbReference>
<evidence type="ECO:0000256" key="3">
    <source>
        <dbReference type="ARBA" id="ARBA00023125"/>
    </source>
</evidence>
<dbReference type="OrthoDB" id="5954824at2759"/>
<evidence type="ECO:0000259" key="9">
    <source>
        <dbReference type="PROSITE" id="PS50039"/>
    </source>
</evidence>
<keyword evidence="4" id="KW-0010">Activator</keyword>
<dbReference type="InterPro" id="IPR036388">
    <property type="entry name" value="WH-like_DNA-bd_sf"/>
</dbReference>
<proteinExistence type="predicted"/>
<dbReference type="InterPro" id="IPR030456">
    <property type="entry name" value="TF_fork_head_CS_2"/>
</dbReference>
<keyword evidence="6 7" id="KW-0539">Nucleus</keyword>
<evidence type="ECO:0000313" key="10">
    <source>
        <dbReference type="Proteomes" id="UP000515159"/>
    </source>
</evidence>
<evidence type="ECO:0000313" key="11">
    <source>
        <dbReference type="RefSeq" id="XP_033790703.1"/>
    </source>
</evidence>
<dbReference type="Pfam" id="PF00250">
    <property type="entry name" value="Forkhead"/>
    <property type="match status" value="1"/>
</dbReference>
<dbReference type="PRINTS" id="PR00053">
    <property type="entry name" value="FORKHEAD"/>
</dbReference>
<dbReference type="PANTHER" id="PTHR47316:SF2">
    <property type="entry name" value="FORKHEAD BOX PROTEIN H1"/>
    <property type="match status" value="1"/>
</dbReference>
<dbReference type="SMART" id="SM00339">
    <property type="entry name" value="FH"/>
    <property type="match status" value="1"/>
</dbReference>
<dbReference type="GO" id="GO:0007179">
    <property type="term" value="P:transforming growth factor beta receptor signaling pathway"/>
    <property type="evidence" value="ECO:0007669"/>
    <property type="project" value="UniProtKB-ARBA"/>
</dbReference>
<dbReference type="InterPro" id="IPR036390">
    <property type="entry name" value="WH_DNA-bd_sf"/>
</dbReference>
<protein>
    <submittedName>
        <fullName evidence="11">Forkhead box protein H1-like</fullName>
    </submittedName>
</protein>
<dbReference type="InParanoid" id="A0A6P8QT10"/>
<dbReference type="RefSeq" id="XP_033790703.1">
    <property type="nucleotide sequence ID" value="XM_033934812.1"/>
</dbReference>
<feature type="compositionally biased region" description="Basic and acidic residues" evidence="8">
    <location>
        <begin position="13"/>
        <end position="24"/>
    </location>
</feature>
<evidence type="ECO:0000256" key="1">
    <source>
        <dbReference type="ARBA" id="ARBA00004123"/>
    </source>
</evidence>
<dbReference type="GO" id="GO:0001228">
    <property type="term" value="F:DNA-binding transcription activator activity, RNA polymerase II-specific"/>
    <property type="evidence" value="ECO:0007669"/>
    <property type="project" value="TreeGrafter"/>
</dbReference>
<dbReference type="FunFam" id="1.10.10.10:FF:000278">
    <property type="entry name" value="Forkhead box protein H1"/>
    <property type="match status" value="1"/>
</dbReference>
<dbReference type="CDD" id="cd20022">
    <property type="entry name" value="FH_FOXH"/>
    <property type="match status" value="1"/>
</dbReference>